<keyword evidence="3" id="KW-1185">Reference proteome</keyword>
<dbReference type="EMBL" id="VSRR010001515">
    <property type="protein sequence ID" value="MPC25821.1"/>
    <property type="molecule type" value="Genomic_DNA"/>
</dbReference>
<protein>
    <submittedName>
        <fullName evidence="2">Uncharacterized protein</fullName>
    </submittedName>
</protein>
<sequence length="73" mass="7908">MHGTSGEDPLGADCMLAEPPCTRLRAEPGIMTIIARLVTHSWAGYGGKTPPPRRNDLIARDDVGYLDNETELS</sequence>
<organism evidence="2 3">
    <name type="scientific">Portunus trituberculatus</name>
    <name type="common">Swimming crab</name>
    <name type="synonym">Neptunus trituberculatus</name>
    <dbReference type="NCBI Taxonomy" id="210409"/>
    <lineage>
        <taxon>Eukaryota</taxon>
        <taxon>Metazoa</taxon>
        <taxon>Ecdysozoa</taxon>
        <taxon>Arthropoda</taxon>
        <taxon>Crustacea</taxon>
        <taxon>Multicrustacea</taxon>
        <taxon>Malacostraca</taxon>
        <taxon>Eumalacostraca</taxon>
        <taxon>Eucarida</taxon>
        <taxon>Decapoda</taxon>
        <taxon>Pleocyemata</taxon>
        <taxon>Brachyura</taxon>
        <taxon>Eubrachyura</taxon>
        <taxon>Portunoidea</taxon>
        <taxon>Portunidae</taxon>
        <taxon>Portuninae</taxon>
        <taxon>Portunus</taxon>
    </lineage>
</organism>
<feature type="region of interest" description="Disordered" evidence="1">
    <location>
        <begin position="44"/>
        <end position="73"/>
    </location>
</feature>
<feature type="compositionally biased region" description="Basic and acidic residues" evidence="1">
    <location>
        <begin position="53"/>
        <end position="63"/>
    </location>
</feature>
<evidence type="ECO:0000256" key="1">
    <source>
        <dbReference type="SAM" id="MobiDB-lite"/>
    </source>
</evidence>
<dbReference type="AlphaFoldDB" id="A0A5B7DW00"/>
<dbReference type="Proteomes" id="UP000324222">
    <property type="component" value="Unassembled WGS sequence"/>
</dbReference>
<evidence type="ECO:0000313" key="2">
    <source>
        <dbReference type="EMBL" id="MPC25821.1"/>
    </source>
</evidence>
<name>A0A5B7DW00_PORTR</name>
<gene>
    <name evidence="2" type="ORF">E2C01_018944</name>
</gene>
<comment type="caution">
    <text evidence="2">The sequence shown here is derived from an EMBL/GenBank/DDBJ whole genome shotgun (WGS) entry which is preliminary data.</text>
</comment>
<proteinExistence type="predicted"/>
<accession>A0A5B7DW00</accession>
<reference evidence="2 3" key="1">
    <citation type="submission" date="2019-05" db="EMBL/GenBank/DDBJ databases">
        <title>Another draft genome of Portunus trituberculatus and its Hox gene families provides insights of decapod evolution.</title>
        <authorList>
            <person name="Jeong J.-H."/>
            <person name="Song I."/>
            <person name="Kim S."/>
            <person name="Choi T."/>
            <person name="Kim D."/>
            <person name="Ryu S."/>
            <person name="Kim W."/>
        </authorList>
    </citation>
    <scope>NUCLEOTIDE SEQUENCE [LARGE SCALE GENOMIC DNA]</scope>
    <source>
        <tissue evidence="2">Muscle</tissue>
    </source>
</reference>
<evidence type="ECO:0000313" key="3">
    <source>
        <dbReference type="Proteomes" id="UP000324222"/>
    </source>
</evidence>